<evidence type="ECO:0000256" key="2">
    <source>
        <dbReference type="ARBA" id="ARBA00009142"/>
    </source>
</evidence>
<dbReference type="InterPro" id="IPR002781">
    <property type="entry name" value="TM_pro_TauE-like"/>
</dbReference>
<keyword evidence="6 8" id="KW-1133">Transmembrane helix</keyword>
<dbReference type="InterPro" id="IPR052017">
    <property type="entry name" value="TSUP"/>
</dbReference>
<feature type="transmembrane region" description="Helical" evidence="8">
    <location>
        <begin position="218"/>
        <end position="242"/>
    </location>
</feature>
<dbReference type="GO" id="GO:0005886">
    <property type="term" value="C:plasma membrane"/>
    <property type="evidence" value="ECO:0007669"/>
    <property type="project" value="UniProtKB-SubCell"/>
</dbReference>
<feature type="transmembrane region" description="Helical" evidence="8">
    <location>
        <begin position="25"/>
        <end position="48"/>
    </location>
</feature>
<evidence type="ECO:0000256" key="3">
    <source>
        <dbReference type="ARBA" id="ARBA00022448"/>
    </source>
</evidence>
<organism evidence="9 10">
    <name type="scientific">Aliigemmobacter aestuarii</name>
    <dbReference type="NCBI Taxonomy" id="1445661"/>
    <lineage>
        <taxon>Bacteria</taxon>
        <taxon>Pseudomonadati</taxon>
        <taxon>Pseudomonadota</taxon>
        <taxon>Alphaproteobacteria</taxon>
        <taxon>Rhodobacterales</taxon>
        <taxon>Paracoccaceae</taxon>
        <taxon>Aliigemmobacter</taxon>
    </lineage>
</organism>
<evidence type="ECO:0000256" key="7">
    <source>
        <dbReference type="ARBA" id="ARBA00023136"/>
    </source>
</evidence>
<evidence type="ECO:0000313" key="10">
    <source>
        <dbReference type="Proteomes" id="UP000309450"/>
    </source>
</evidence>
<sequence length="271" mass="28058">MGRCADGGRRAGGDGRAQVLTEAQLLAGQISVGIALAGMAVCFFAGVLGGLSGYGAGLLVTLFIAPIVGPKALIPMISVLMLVNNGSRVWFYRHALDLPTVVKVSAVAMPMSWIGAELYVRLDSSVIQTVLGVVLIASVPLRRWIERARIRPGPIAVYGIGATYGFLASLIVGAGMLIVPMLMGIGFAGPALLATDAAIAAVTNLFKSVVFGALDALSVAHFILALVLGFCTIPGTACAAWIVRRTSLRLHTALIEGLILIGGFGMIFGLI</sequence>
<feature type="transmembrane region" description="Helical" evidence="8">
    <location>
        <begin position="157"/>
        <end position="179"/>
    </location>
</feature>
<comment type="similarity">
    <text evidence="2 8">Belongs to the 4-toluene sulfonate uptake permease (TSUP) (TC 2.A.102) family.</text>
</comment>
<feature type="transmembrane region" description="Helical" evidence="8">
    <location>
        <begin position="248"/>
        <end position="270"/>
    </location>
</feature>
<accession>A0A4S3ML74</accession>
<proteinExistence type="inferred from homology"/>
<protein>
    <recommendedName>
        <fullName evidence="8">Probable membrane transporter protein</fullName>
    </recommendedName>
</protein>
<dbReference type="AlphaFoldDB" id="A0A4S3ML74"/>
<gene>
    <name evidence="9" type="ORF">E7811_11360</name>
</gene>
<dbReference type="PANTHER" id="PTHR30269:SF23">
    <property type="entry name" value="MEMBRANE TRANSPORTER PROTEIN YDHB-RELATED"/>
    <property type="match status" value="1"/>
</dbReference>
<feature type="transmembrane region" description="Helical" evidence="8">
    <location>
        <begin position="54"/>
        <end position="83"/>
    </location>
</feature>
<keyword evidence="7 8" id="KW-0472">Membrane</keyword>
<dbReference type="Pfam" id="PF01925">
    <property type="entry name" value="TauE"/>
    <property type="match status" value="1"/>
</dbReference>
<dbReference type="PANTHER" id="PTHR30269">
    <property type="entry name" value="TRANSMEMBRANE PROTEIN YFCA"/>
    <property type="match status" value="1"/>
</dbReference>
<evidence type="ECO:0000256" key="4">
    <source>
        <dbReference type="ARBA" id="ARBA00022475"/>
    </source>
</evidence>
<feature type="transmembrane region" description="Helical" evidence="8">
    <location>
        <begin position="185"/>
        <end position="206"/>
    </location>
</feature>
<evidence type="ECO:0000256" key="8">
    <source>
        <dbReference type="RuleBase" id="RU363041"/>
    </source>
</evidence>
<keyword evidence="10" id="KW-1185">Reference proteome</keyword>
<dbReference type="EMBL" id="SSND01000003">
    <property type="protein sequence ID" value="THD82755.1"/>
    <property type="molecule type" value="Genomic_DNA"/>
</dbReference>
<name>A0A4S3ML74_9RHOB</name>
<dbReference type="OrthoDB" id="7860953at2"/>
<dbReference type="Proteomes" id="UP000309450">
    <property type="component" value="Unassembled WGS sequence"/>
</dbReference>
<comment type="caution">
    <text evidence="9">The sequence shown here is derived from an EMBL/GenBank/DDBJ whole genome shotgun (WGS) entry which is preliminary data.</text>
</comment>
<feature type="transmembrane region" description="Helical" evidence="8">
    <location>
        <begin position="126"/>
        <end position="145"/>
    </location>
</feature>
<evidence type="ECO:0000256" key="1">
    <source>
        <dbReference type="ARBA" id="ARBA00004651"/>
    </source>
</evidence>
<evidence type="ECO:0000256" key="5">
    <source>
        <dbReference type="ARBA" id="ARBA00022692"/>
    </source>
</evidence>
<keyword evidence="4 8" id="KW-1003">Cell membrane</keyword>
<keyword evidence="3" id="KW-0813">Transport</keyword>
<evidence type="ECO:0000256" key="6">
    <source>
        <dbReference type="ARBA" id="ARBA00022989"/>
    </source>
</evidence>
<evidence type="ECO:0000313" key="9">
    <source>
        <dbReference type="EMBL" id="THD82755.1"/>
    </source>
</evidence>
<keyword evidence="5 8" id="KW-0812">Transmembrane</keyword>
<comment type="subcellular location">
    <subcellularLocation>
        <location evidence="1 8">Cell membrane</location>
        <topology evidence="1 8">Multi-pass membrane protein</topology>
    </subcellularLocation>
</comment>
<reference evidence="9 10" key="1">
    <citation type="submission" date="2019-04" db="EMBL/GenBank/DDBJ databases">
        <title>Draft genome sequence of Gemmobacter aestuarii sp. nov.</title>
        <authorList>
            <person name="Hameed A."/>
            <person name="Lin S.-Y."/>
            <person name="Shahina M."/>
            <person name="Lai W.-A."/>
            <person name="Young C.-C."/>
        </authorList>
    </citation>
    <scope>NUCLEOTIDE SEQUENCE [LARGE SCALE GENOMIC DNA]</scope>
    <source>
        <strain evidence="9 10">CC-PW-75</strain>
    </source>
</reference>